<dbReference type="AlphaFoldDB" id="A0AAV8QMH3"/>
<dbReference type="Proteomes" id="UP001222027">
    <property type="component" value="Unassembled WGS sequence"/>
</dbReference>
<keyword evidence="1" id="KW-0812">Transmembrane</keyword>
<protein>
    <submittedName>
        <fullName evidence="2">Uncharacterized protein</fullName>
    </submittedName>
</protein>
<evidence type="ECO:0000313" key="2">
    <source>
        <dbReference type="EMBL" id="KAJ8478263.1"/>
    </source>
</evidence>
<gene>
    <name evidence="2" type="ORF">OPV22_021990</name>
</gene>
<reference evidence="2 3" key="1">
    <citation type="submission" date="2022-12" db="EMBL/GenBank/DDBJ databases">
        <title>Chromosome-scale assembly of the Ensete ventricosum genome.</title>
        <authorList>
            <person name="Dussert Y."/>
            <person name="Stocks J."/>
            <person name="Wendawek A."/>
            <person name="Woldeyes F."/>
            <person name="Nichols R.A."/>
            <person name="Borrell J.S."/>
        </authorList>
    </citation>
    <scope>NUCLEOTIDE SEQUENCE [LARGE SCALE GENOMIC DNA]</scope>
    <source>
        <strain evidence="3">cv. Maze</strain>
        <tissue evidence="2">Seeds</tissue>
    </source>
</reference>
<sequence length="131" mass="14456">MMCGREDANTRQDSGNRNPANLVTKMLQAFVVHDMDPRGTGTEKKNIVGVGGTESRDSCFQGFLVWSLKANAPVYLKLANGPVLEACRGLWSSRELANIFIIQQLVAIIIFTCYAGVERNIVTSNCFGWKL</sequence>
<feature type="transmembrane region" description="Helical" evidence="1">
    <location>
        <begin position="96"/>
        <end position="117"/>
    </location>
</feature>
<accession>A0AAV8QMH3</accession>
<keyword evidence="1" id="KW-1133">Transmembrane helix</keyword>
<comment type="caution">
    <text evidence="2">The sequence shown here is derived from an EMBL/GenBank/DDBJ whole genome shotgun (WGS) entry which is preliminary data.</text>
</comment>
<evidence type="ECO:0000313" key="3">
    <source>
        <dbReference type="Proteomes" id="UP001222027"/>
    </source>
</evidence>
<organism evidence="2 3">
    <name type="scientific">Ensete ventricosum</name>
    <name type="common">Abyssinian banana</name>
    <name type="synonym">Musa ensete</name>
    <dbReference type="NCBI Taxonomy" id="4639"/>
    <lineage>
        <taxon>Eukaryota</taxon>
        <taxon>Viridiplantae</taxon>
        <taxon>Streptophyta</taxon>
        <taxon>Embryophyta</taxon>
        <taxon>Tracheophyta</taxon>
        <taxon>Spermatophyta</taxon>
        <taxon>Magnoliopsida</taxon>
        <taxon>Liliopsida</taxon>
        <taxon>Zingiberales</taxon>
        <taxon>Musaceae</taxon>
        <taxon>Ensete</taxon>
    </lineage>
</organism>
<evidence type="ECO:0000256" key="1">
    <source>
        <dbReference type="SAM" id="Phobius"/>
    </source>
</evidence>
<keyword evidence="3" id="KW-1185">Reference proteome</keyword>
<proteinExistence type="predicted"/>
<name>A0AAV8QMH3_ENSVE</name>
<dbReference type="EMBL" id="JAQQAF010000006">
    <property type="protein sequence ID" value="KAJ8478263.1"/>
    <property type="molecule type" value="Genomic_DNA"/>
</dbReference>
<keyword evidence="1" id="KW-0472">Membrane</keyword>